<proteinExistence type="predicted"/>
<dbReference type="Gene3D" id="3.40.50.300">
    <property type="entry name" value="P-loop containing nucleotide triphosphate hydrolases"/>
    <property type="match status" value="1"/>
</dbReference>
<dbReference type="GO" id="GO:0016020">
    <property type="term" value="C:membrane"/>
    <property type="evidence" value="ECO:0007669"/>
    <property type="project" value="UniProtKB-SubCell"/>
</dbReference>
<gene>
    <name evidence="11" type="ORF">E8E13_000166</name>
</gene>
<name>A0A9P4W6Y2_CURKU</name>
<dbReference type="PANTHER" id="PTHR24223">
    <property type="entry name" value="ATP-BINDING CASSETTE SUB-FAMILY C"/>
    <property type="match status" value="1"/>
</dbReference>
<feature type="transmembrane region" description="Helical" evidence="8">
    <location>
        <begin position="66"/>
        <end position="87"/>
    </location>
</feature>
<dbReference type="Gene3D" id="1.20.1560.10">
    <property type="entry name" value="ABC transporter type 1, transmembrane domain"/>
    <property type="match status" value="1"/>
</dbReference>
<evidence type="ECO:0000256" key="6">
    <source>
        <dbReference type="ARBA" id="ARBA00022989"/>
    </source>
</evidence>
<dbReference type="PROSITE" id="PS50929">
    <property type="entry name" value="ABC_TM1F"/>
    <property type="match status" value="1"/>
</dbReference>
<feature type="transmembrane region" description="Helical" evidence="8">
    <location>
        <begin position="149"/>
        <end position="176"/>
    </location>
</feature>
<keyword evidence="7 8" id="KW-0472">Membrane</keyword>
<dbReference type="InterPro" id="IPR003439">
    <property type="entry name" value="ABC_transporter-like_ATP-bd"/>
</dbReference>
<comment type="subcellular location">
    <subcellularLocation>
        <location evidence="1">Membrane</location>
    </subcellularLocation>
</comment>
<dbReference type="GO" id="GO:0016887">
    <property type="term" value="F:ATP hydrolysis activity"/>
    <property type="evidence" value="ECO:0007669"/>
    <property type="project" value="InterPro"/>
</dbReference>
<evidence type="ECO:0000256" key="3">
    <source>
        <dbReference type="ARBA" id="ARBA00022692"/>
    </source>
</evidence>
<dbReference type="SMART" id="SM00382">
    <property type="entry name" value="AAA"/>
    <property type="match status" value="1"/>
</dbReference>
<dbReference type="InterPro" id="IPR036640">
    <property type="entry name" value="ABC1_TM_sf"/>
</dbReference>
<evidence type="ECO:0000259" key="10">
    <source>
        <dbReference type="PROSITE" id="PS50929"/>
    </source>
</evidence>
<protein>
    <recommendedName>
        <fullName evidence="13">ABC transporter</fullName>
    </recommendedName>
</protein>
<evidence type="ECO:0000259" key="9">
    <source>
        <dbReference type="PROSITE" id="PS50893"/>
    </source>
</evidence>
<evidence type="ECO:0000313" key="12">
    <source>
        <dbReference type="Proteomes" id="UP000801428"/>
    </source>
</evidence>
<keyword evidence="4" id="KW-0547">Nucleotide-binding</keyword>
<sequence length="495" mass="53175">MIRGGLISAISAKMMKLDTTNTENGNGYTLISTDVERICQSLRNMHEVWANLIELGIAIYLLARQLSVACIAAVVVVAGCSIGSLALSGRVGESQKVWLEALQDRLSYTSSVLGNIKSLKFVDQGTRTIVELCRLRETELKISLGFRRLLIWIVGLSTTILSPAVTFLVFSIIAMVKNGTTLLANQAFTSLAVLGLLGAPLASMIQSVPSLLAAVACFKRIQAFFSLSEHIDRRDLLPYPAIASEQSLVDLNVDGIELGTIDGLRGPSLHPLIELSAITITGVPGTSLILRNINVTASQSRLLAVTGPVGSGKTTLLKAILGKVLVASGSVATTTQFIAFCAPTTWLQSGSLRQQILFGEPYQAEWYSKVIRACALVQDIANLALGDATEVGNKGDKLSGGQRQRIAIARAVYSKARVMIFDDVLSALDKITADYVFTQVFSSEWLLQKACTTIIMVSQSPLALRNADQIILLDSDGRLTLQGTWEALLGVSSYI</sequence>
<evidence type="ECO:0000256" key="4">
    <source>
        <dbReference type="ARBA" id="ARBA00022741"/>
    </source>
</evidence>
<dbReference type="InterPro" id="IPR003593">
    <property type="entry name" value="AAA+_ATPase"/>
</dbReference>
<evidence type="ECO:0000256" key="5">
    <source>
        <dbReference type="ARBA" id="ARBA00022840"/>
    </source>
</evidence>
<dbReference type="SUPFAM" id="SSF52540">
    <property type="entry name" value="P-loop containing nucleoside triphosphate hydrolases"/>
    <property type="match status" value="1"/>
</dbReference>
<evidence type="ECO:0000256" key="2">
    <source>
        <dbReference type="ARBA" id="ARBA00022448"/>
    </source>
</evidence>
<dbReference type="InterPro" id="IPR011527">
    <property type="entry name" value="ABC1_TM_dom"/>
</dbReference>
<keyword evidence="6 8" id="KW-1133">Transmembrane helix</keyword>
<dbReference type="InterPro" id="IPR050173">
    <property type="entry name" value="ABC_transporter_C-like"/>
</dbReference>
<dbReference type="PROSITE" id="PS50893">
    <property type="entry name" value="ABC_TRANSPORTER_2"/>
    <property type="match status" value="1"/>
</dbReference>
<accession>A0A9P4W6Y2</accession>
<dbReference type="PANTHER" id="PTHR24223:SF399">
    <property type="entry name" value="ABC TRANSPORTER ATNG"/>
    <property type="match status" value="1"/>
</dbReference>
<evidence type="ECO:0008006" key="13">
    <source>
        <dbReference type="Google" id="ProtNLM"/>
    </source>
</evidence>
<organism evidence="11 12">
    <name type="scientific">Curvularia kusanoi</name>
    <name type="common">Cochliobolus kusanoi</name>
    <dbReference type="NCBI Taxonomy" id="90978"/>
    <lineage>
        <taxon>Eukaryota</taxon>
        <taxon>Fungi</taxon>
        <taxon>Dikarya</taxon>
        <taxon>Ascomycota</taxon>
        <taxon>Pezizomycotina</taxon>
        <taxon>Dothideomycetes</taxon>
        <taxon>Pleosporomycetidae</taxon>
        <taxon>Pleosporales</taxon>
        <taxon>Pleosporineae</taxon>
        <taxon>Pleosporaceae</taxon>
        <taxon>Curvularia</taxon>
    </lineage>
</organism>
<dbReference type="AlphaFoldDB" id="A0A9P4W6Y2"/>
<feature type="domain" description="ABC transmembrane type-1" evidence="10">
    <location>
        <begin position="1"/>
        <end position="213"/>
    </location>
</feature>
<keyword evidence="3 8" id="KW-0812">Transmembrane</keyword>
<dbReference type="PROSITE" id="PS00211">
    <property type="entry name" value="ABC_TRANSPORTER_1"/>
    <property type="match status" value="1"/>
</dbReference>
<keyword evidence="12" id="KW-1185">Reference proteome</keyword>
<feature type="transmembrane region" description="Helical" evidence="8">
    <location>
        <begin position="188"/>
        <end position="218"/>
    </location>
</feature>
<evidence type="ECO:0000256" key="1">
    <source>
        <dbReference type="ARBA" id="ARBA00004370"/>
    </source>
</evidence>
<dbReference type="Proteomes" id="UP000801428">
    <property type="component" value="Unassembled WGS sequence"/>
</dbReference>
<dbReference type="OrthoDB" id="6500128at2759"/>
<evidence type="ECO:0000313" key="11">
    <source>
        <dbReference type="EMBL" id="KAF2993851.1"/>
    </source>
</evidence>
<dbReference type="GO" id="GO:0005524">
    <property type="term" value="F:ATP binding"/>
    <property type="evidence" value="ECO:0007669"/>
    <property type="project" value="UniProtKB-KW"/>
</dbReference>
<dbReference type="Pfam" id="PF00005">
    <property type="entry name" value="ABC_tran"/>
    <property type="match status" value="1"/>
</dbReference>
<comment type="caution">
    <text evidence="11">The sequence shown here is derived from an EMBL/GenBank/DDBJ whole genome shotgun (WGS) entry which is preliminary data.</text>
</comment>
<dbReference type="GO" id="GO:0140359">
    <property type="term" value="F:ABC-type transporter activity"/>
    <property type="evidence" value="ECO:0007669"/>
    <property type="project" value="InterPro"/>
</dbReference>
<reference evidence="11" key="1">
    <citation type="submission" date="2019-04" db="EMBL/GenBank/DDBJ databases">
        <title>Sequencing of skin fungus with MAO and IRED activity.</title>
        <authorList>
            <person name="Marsaioli A.J."/>
            <person name="Bonatto J.M.C."/>
            <person name="Reis Junior O."/>
        </authorList>
    </citation>
    <scope>NUCLEOTIDE SEQUENCE</scope>
    <source>
        <strain evidence="11">30M1</strain>
    </source>
</reference>
<evidence type="ECO:0000256" key="7">
    <source>
        <dbReference type="ARBA" id="ARBA00023136"/>
    </source>
</evidence>
<evidence type="ECO:0000256" key="8">
    <source>
        <dbReference type="SAM" id="Phobius"/>
    </source>
</evidence>
<keyword evidence="2" id="KW-0813">Transport</keyword>
<keyword evidence="5" id="KW-0067">ATP-binding</keyword>
<feature type="domain" description="ABC transporter" evidence="9">
    <location>
        <begin position="273"/>
        <end position="495"/>
    </location>
</feature>
<dbReference type="SUPFAM" id="SSF90123">
    <property type="entry name" value="ABC transporter transmembrane region"/>
    <property type="match status" value="1"/>
</dbReference>
<dbReference type="EMBL" id="SWKU01000046">
    <property type="protein sequence ID" value="KAF2993851.1"/>
    <property type="molecule type" value="Genomic_DNA"/>
</dbReference>
<dbReference type="InterPro" id="IPR027417">
    <property type="entry name" value="P-loop_NTPase"/>
</dbReference>
<dbReference type="InterPro" id="IPR017871">
    <property type="entry name" value="ABC_transporter-like_CS"/>
</dbReference>